<name>A0A9D1ITJ4_9CLOT</name>
<dbReference type="AlphaFoldDB" id="A0A9D1ITJ4"/>
<evidence type="ECO:0000313" key="2">
    <source>
        <dbReference type="Proteomes" id="UP000824073"/>
    </source>
</evidence>
<comment type="caution">
    <text evidence="1">The sequence shown here is derived from an EMBL/GenBank/DDBJ whole genome shotgun (WGS) entry which is preliminary data.</text>
</comment>
<proteinExistence type="predicted"/>
<gene>
    <name evidence="1" type="ORF">IAB67_04925</name>
</gene>
<organism evidence="1 2">
    <name type="scientific">Candidatus Ventrousia excrementavium</name>
    <dbReference type="NCBI Taxonomy" id="2840961"/>
    <lineage>
        <taxon>Bacteria</taxon>
        <taxon>Bacillati</taxon>
        <taxon>Bacillota</taxon>
        <taxon>Clostridia</taxon>
        <taxon>Eubacteriales</taxon>
        <taxon>Clostridiaceae</taxon>
        <taxon>Clostridiaceae incertae sedis</taxon>
        <taxon>Candidatus Ventrousia</taxon>
    </lineage>
</organism>
<reference evidence="1" key="1">
    <citation type="submission" date="2020-10" db="EMBL/GenBank/DDBJ databases">
        <authorList>
            <person name="Gilroy R."/>
        </authorList>
    </citation>
    <scope>NUCLEOTIDE SEQUENCE</scope>
    <source>
        <strain evidence="1">CHK191-8634</strain>
    </source>
</reference>
<dbReference type="Proteomes" id="UP000824073">
    <property type="component" value="Unassembled WGS sequence"/>
</dbReference>
<dbReference type="EMBL" id="DVMR01000042">
    <property type="protein sequence ID" value="HIU43625.1"/>
    <property type="molecule type" value="Genomic_DNA"/>
</dbReference>
<sequence>PAGYSFSLLAMLEFIEPRGTLVCAVNGPLEKEILSIASEGFTDILVKTRANAGLLSQVAPSTAGYQIPETGTAYYLCRNGACRPPVYDLESLRTLMQQT</sequence>
<protein>
    <recommendedName>
        <fullName evidence="3">Thioredoxin domain-containing protein</fullName>
    </recommendedName>
</protein>
<feature type="non-terminal residue" evidence="1">
    <location>
        <position position="1"/>
    </location>
</feature>
<evidence type="ECO:0000313" key="1">
    <source>
        <dbReference type="EMBL" id="HIU43625.1"/>
    </source>
</evidence>
<reference evidence="1" key="2">
    <citation type="journal article" date="2021" name="PeerJ">
        <title>Extensive microbial diversity within the chicken gut microbiome revealed by metagenomics and culture.</title>
        <authorList>
            <person name="Gilroy R."/>
            <person name="Ravi A."/>
            <person name="Getino M."/>
            <person name="Pursley I."/>
            <person name="Horton D.L."/>
            <person name="Alikhan N.F."/>
            <person name="Baker D."/>
            <person name="Gharbi K."/>
            <person name="Hall N."/>
            <person name="Watson M."/>
            <person name="Adriaenssens E.M."/>
            <person name="Foster-Nyarko E."/>
            <person name="Jarju S."/>
            <person name="Secka A."/>
            <person name="Antonio M."/>
            <person name="Oren A."/>
            <person name="Chaudhuri R.R."/>
            <person name="La Ragione R."/>
            <person name="Hildebrand F."/>
            <person name="Pallen M.J."/>
        </authorList>
    </citation>
    <scope>NUCLEOTIDE SEQUENCE</scope>
    <source>
        <strain evidence="1">CHK191-8634</strain>
    </source>
</reference>
<accession>A0A9D1ITJ4</accession>
<evidence type="ECO:0008006" key="3">
    <source>
        <dbReference type="Google" id="ProtNLM"/>
    </source>
</evidence>